<dbReference type="GeneID" id="63746375"/>
<gene>
    <name evidence="2" type="ORF">ASPWEDRAFT_169839</name>
</gene>
<dbReference type="InterPro" id="IPR000182">
    <property type="entry name" value="GNAT_dom"/>
</dbReference>
<protein>
    <recommendedName>
        <fullName evidence="1">N-acetyltransferase domain-containing protein</fullName>
    </recommendedName>
</protein>
<dbReference type="Gene3D" id="3.40.630.30">
    <property type="match status" value="1"/>
</dbReference>
<dbReference type="PANTHER" id="PTHR43792">
    <property type="entry name" value="GNAT FAMILY, PUTATIVE (AFU_ORTHOLOGUE AFUA_3G00765)-RELATED-RELATED"/>
    <property type="match status" value="1"/>
</dbReference>
<dbReference type="OrthoDB" id="630895at2759"/>
<dbReference type="InterPro" id="IPR016181">
    <property type="entry name" value="Acyl_CoA_acyltransferase"/>
</dbReference>
<evidence type="ECO:0000313" key="2">
    <source>
        <dbReference type="EMBL" id="OJJ36311.1"/>
    </source>
</evidence>
<dbReference type="Pfam" id="PF13302">
    <property type="entry name" value="Acetyltransf_3"/>
    <property type="match status" value="1"/>
</dbReference>
<evidence type="ECO:0000259" key="1">
    <source>
        <dbReference type="PROSITE" id="PS51186"/>
    </source>
</evidence>
<dbReference type="VEuPathDB" id="FungiDB:ASPWEDRAFT_169839"/>
<accession>A0A1L9RMZ6</accession>
<evidence type="ECO:0000313" key="3">
    <source>
        <dbReference type="Proteomes" id="UP000184383"/>
    </source>
</evidence>
<dbReference type="PROSITE" id="PS51186">
    <property type="entry name" value="GNAT"/>
    <property type="match status" value="1"/>
</dbReference>
<dbReference type="RefSeq" id="XP_040689987.1">
    <property type="nucleotide sequence ID" value="XM_040830527.1"/>
</dbReference>
<feature type="domain" description="N-acetyltransferase" evidence="1">
    <location>
        <begin position="25"/>
        <end position="198"/>
    </location>
</feature>
<dbReference type="PANTHER" id="PTHR43792:SF1">
    <property type="entry name" value="N-ACETYLTRANSFERASE DOMAIN-CONTAINING PROTEIN"/>
    <property type="match status" value="1"/>
</dbReference>
<proteinExistence type="predicted"/>
<dbReference type="AlphaFoldDB" id="A0A1L9RMZ6"/>
<organism evidence="2 3">
    <name type="scientific">Aspergillus wentii DTO 134E9</name>
    <dbReference type="NCBI Taxonomy" id="1073089"/>
    <lineage>
        <taxon>Eukaryota</taxon>
        <taxon>Fungi</taxon>
        <taxon>Dikarya</taxon>
        <taxon>Ascomycota</taxon>
        <taxon>Pezizomycotina</taxon>
        <taxon>Eurotiomycetes</taxon>
        <taxon>Eurotiomycetidae</taxon>
        <taxon>Eurotiales</taxon>
        <taxon>Aspergillaceae</taxon>
        <taxon>Aspergillus</taxon>
        <taxon>Aspergillus subgen. Cremei</taxon>
    </lineage>
</organism>
<dbReference type="GO" id="GO:0016747">
    <property type="term" value="F:acyltransferase activity, transferring groups other than amino-acyl groups"/>
    <property type="evidence" value="ECO:0007669"/>
    <property type="project" value="InterPro"/>
</dbReference>
<dbReference type="SUPFAM" id="SSF55729">
    <property type="entry name" value="Acyl-CoA N-acyltransferases (Nat)"/>
    <property type="match status" value="1"/>
</dbReference>
<keyword evidence="3" id="KW-1185">Reference proteome</keyword>
<sequence length="201" mass="22355">MLPFPQQVTAVILPSEVQPIHTKRLILRPLQDGDAAGIFAIRSRPETVNFLFPKIPESSIEQTRAWMTKKIITDPDASGATGRHFEFVLIQRDDPEEQIVGVVGVNGLVPAPSVGYGVHPDFWGRGYAGEALQGLIKAWWELPRKDNIVQDDGVKEKLYAASNCDNVGSIKVLRKNGFQIYDKVPMEGETVAMMYLVKPEL</sequence>
<dbReference type="Proteomes" id="UP000184383">
    <property type="component" value="Unassembled WGS sequence"/>
</dbReference>
<reference evidence="3" key="1">
    <citation type="journal article" date="2017" name="Genome Biol.">
        <title>Comparative genomics reveals high biological diversity and specific adaptations in the industrially and medically important fungal genus Aspergillus.</title>
        <authorList>
            <person name="de Vries R.P."/>
            <person name="Riley R."/>
            <person name="Wiebenga A."/>
            <person name="Aguilar-Osorio G."/>
            <person name="Amillis S."/>
            <person name="Uchima C.A."/>
            <person name="Anderluh G."/>
            <person name="Asadollahi M."/>
            <person name="Askin M."/>
            <person name="Barry K."/>
            <person name="Battaglia E."/>
            <person name="Bayram O."/>
            <person name="Benocci T."/>
            <person name="Braus-Stromeyer S.A."/>
            <person name="Caldana C."/>
            <person name="Canovas D."/>
            <person name="Cerqueira G.C."/>
            <person name="Chen F."/>
            <person name="Chen W."/>
            <person name="Choi C."/>
            <person name="Clum A."/>
            <person name="Dos Santos R.A."/>
            <person name="Damasio A.R."/>
            <person name="Diallinas G."/>
            <person name="Emri T."/>
            <person name="Fekete E."/>
            <person name="Flipphi M."/>
            <person name="Freyberg S."/>
            <person name="Gallo A."/>
            <person name="Gournas C."/>
            <person name="Habgood R."/>
            <person name="Hainaut M."/>
            <person name="Harispe M.L."/>
            <person name="Henrissat B."/>
            <person name="Hilden K.S."/>
            <person name="Hope R."/>
            <person name="Hossain A."/>
            <person name="Karabika E."/>
            <person name="Karaffa L."/>
            <person name="Karanyi Z."/>
            <person name="Krasevec N."/>
            <person name="Kuo A."/>
            <person name="Kusch H."/>
            <person name="LaButti K."/>
            <person name="Lagendijk E.L."/>
            <person name="Lapidus A."/>
            <person name="Levasseur A."/>
            <person name="Lindquist E."/>
            <person name="Lipzen A."/>
            <person name="Logrieco A.F."/>
            <person name="MacCabe A."/>
            <person name="Maekelae M.R."/>
            <person name="Malavazi I."/>
            <person name="Melin P."/>
            <person name="Meyer V."/>
            <person name="Mielnichuk N."/>
            <person name="Miskei M."/>
            <person name="Molnar A.P."/>
            <person name="Mule G."/>
            <person name="Ngan C.Y."/>
            <person name="Orejas M."/>
            <person name="Orosz E."/>
            <person name="Ouedraogo J.P."/>
            <person name="Overkamp K.M."/>
            <person name="Park H.-S."/>
            <person name="Perrone G."/>
            <person name="Piumi F."/>
            <person name="Punt P.J."/>
            <person name="Ram A.F."/>
            <person name="Ramon A."/>
            <person name="Rauscher S."/>
            <person name="Record E."/>
            <person name="Riano-Pachon D.M."/>
            <person name="Robert V."/>
            <person name="Roehrig J."/>
            <person name="Ruller R."/>
            <person name="Salamov A."/>
            <person name="Salih N.S."/>
            <person name="Samson R.A."/>
            <person name="Sandor E."/>
            <person name="Sanguinetti M."/>
            <person name="Schuetze T."/>
            <person name="Sepcic K."/>
            <person name="Shelest E."/>
            <person name="Sherlock G."/>
            <person name="Sophianopoulou V."/>
            <person name="Squina F.M."/>
            <person name="Sun H."/>
            <person name="Susca A."/>
            <person name="Todd R.B."/>
            <person name="Tsang A."/>
            <person name="Unkles S.E."/>
            <person name="van de Wiele N."/>
            <person name="van Rossen-Uffink D."/>
            <person name="Oliveira J.V."/>
            <person name="Vesth T.C."/>
            <person name="Visser J."/>
            <person name="Yu J.-H."/>
            <person name="Zhou M."/>
            <person name="Andersen M.R."/>
            <person name="Archer D.B."/>
            <person name="Baker S.E."/>
            <person name="Benoit I."/>
            <person name="Brakhage A.A."/>
            <person name="Braus G.H."/>
            <person name="Fischer R."/>
            <person name="Frisvad J.C."/>
            <person name="Goldman G.H."/>
            <person name="Houbraken J."/>
            <person name="Oakley B."/>
            <person name="Pocsi I."/>
            <person name="Scazzocchio C."/>
            <person name="Seiboth B."/>
            <person name="vanKuyk P.A."/>
            <person name="Wortman J."/>
            <person name="Dyer P.S."/>
            <person name="Grigoriev I.V."/>
        </authorList>
    </citation>
    <scope>NUCLEOTIDE SEQUENCE [LARGE SCALE GENOMIC DNA]</scope>
    <source>
        <strain evidence="3">DTO 134E9</strain>
    </source>
</reference>
<name>A0A1L9RMZ6_ASPWE</name>
<dbReference type="EMBL" id="KV878211">
    <property type="protein sequence ID" value="OJJ36311.1"/>
    <property type="molecule type" value="Genomic_DNA"/>
</dbReference>
<dbReference type="InterPro" id="IPR051531">
    <property type="entry name" value="N-acetyltransferase"/>
</dbReference>